<comment type="caution">
    <text evidence="1">The sequence shown here is derived from an EMBL/GenBank/DDBJ whole genome shotgun (WGS) entry which is preliminary data.</text>
</comment>
<name>A0ABR9ZWI2_9FIRM</name>
<keyword evidence="2" id="KW-1185">Reference proteome</keyword>
<gene>
    <name evidence="1" type="ORF">ISU02_14070</name>
</gene>
<dbReference type="RefSeq" id="WP_194702482.1">
    <property type="nucleotide sequence ID" value="NZ_JADKNH010000008.1"/>
</dbReference>
<reference evidence="1 2" key="1">
    <citation type="submission" date="2020-11" db="EMBL/GenBank/DDBJ databases">
        <title>Fusibacter basophilias sp. nov.</title>
        <authorList>
            <person name="Qiu D."/>
        </authorList>
    </citation>
    <scope>NUCLEOTIDE SEQUENCE [LARGE SCALE GENOMIC DNA]</scope>
    <source>
        <strain evidence="1 2">Q10-2</strain>
    </source>
</reference>
<evidence type="ECO:0000313" key="2">
    <source>
        <dbReference type="Proteomes" id="UP000614200"/>
    </source>
</evidence>
<dbReference type="Proteomes" id="UP000614200">
    <property type="component" value="Unassembled WGS sequence"/>
</dbReference>
<organism evidence="1 2">
    <name type="scientific">Fusibacter ferrireducens</name>
    <dbReference type="NCBI Taxonomy" id="2785058"/>
    <lineage>
        <taxon>Bacteria</taxon>
        <taxon>Bacillati</taxon>
        <taxon>Bacillota</taxon>
        <taxon>Clostridia</taxon>
        <taxon>Eubacteriales</taxon>
        <taxon>Eubacteriales Family XII. Incertae Sedis</taxon>
        <taxon>Fusibacter</taxon>
    </lineage>
</organism>
<dbReference type="EMBL" id="JADKNH010000008">
    <property type="protein sequence ID" value="MBF4694245.1"/>
    <property type="molecule type" value="Genomic_DNA"/>
</dbReference>
<sequence length="105" mass="12676">MEPSKKDWKLFREKIGSWQESYMEKLVKEYIAFLNSDLPASSKFWELEKKIKQDKKKPGVILEVRKCDMLFDIIRLINDDVITMDDLSDFTDELRENVKRYPFHI</sequence>
<protein>
    <submittedName>
        <fullName evidence="1">Multidrug transporter</fullName>
    </submittedName>
</protein>
<proteinExistence type="predicted"/>
<evidence type="ECO:0000313" key="1">
    <source>
        <dbReference type="EMBL" id="MBF4694245.1"/>
    </source>
</evidence>
<accession>A0ABR9ZWI2</accession>